<accession>A0A062V614</accession>
<protein>
    <submittedName>
        <fullName evidence="1">Uncharacterized protein</fullName>
    </submittedName>
</protein>
<evidence type="ECO:0000313" key="1">
    <source>
        <dbReference type="EMBL" id="KCZ70835.1"/>
    </source>
</evidence>
<keyword evidence="2" id="KW-1185">Reference proteome</keyword>
<proteinExistence type="predicted"/>
<dbReference type="Proteomes" id="UP000027153">
    <property type="component" value="Unassembled WGS sequence"/>
</dbReference>
<dbReference type="EMBL" id="JMIY01000007">
    <property type="protein sequence ID" value="KCZ70835.1"/>
    <property type="molecule type" value="Genomic_DNA"/>
</dbReference>
<gene>
    <name evidence="1" type="ORF">ANME2D_02860</name>
</gene>
<comment type="caution">
    <text evidence="1">The sequence shown here is derived from an EMBL/GenBank/DDBJ whole genome shotgun (WGS) entry which is preliminary data.</text>
</comment>
<organism evidence="1 2">
    <name type="scientific">Candidatus Methanoperedens nitratireducens</name>
    <dbReference type="NCBI Taxonomy" id="1392998"/>
    <lineage>
        <taxon>Archaea</taxon>
        <taxon>Methanobacteriati</taxon>
        <taxon>Methanobacteriota</taxon>
        <taxon>Stenosarchaea group</taxon>
        <taxon>Methanomicrobia</taxon>
        <taxon>Methanosarcinales</taxon>
        <taxon>ANME-2 cluster</taxon>
        <taxon>Candidatus Methanoperedentaceae</taxon>
        <taxon>Candidatus Methanoperedens</taxon>
    </lineage>
</organism>
<evidence type="ECO:0000313" key="2">
    <source>
        <dbReference type="Proteomes" id="UP000027153"/>
    </source>
</evidence>
<reference evidence="1 2" key="1">
    <citation type="journal article" date="2013" name="Nature">
        <title>Anaerobic oxidation of methane coupled to nitrate reduction in a novel archaeal lineage.</title>
        <authorList>
            <person name="Haroon M.F."/>
            <person name="Hu S."/>
            <person name="Shi Y."/>
            <person name="Imelfort M."/>
            <person name="Keller J."/>
            <person name="Hugenholtz P."/>
            <person name="Yuan Z."/>
            <person name="Tyson G.W."/>
        </authorList>
    </citation>
    <scope>NUCLEOTIDE SEQUENCE [LARGE SCALE GENOMIC DNA]</scope>
    <source>
        <strain evidence="1 2">ANME-2d</strain>
    </source>
</reference>
<dbReference type="AlphaFoldDB" id="A0A062V614"/>
<dbReference type="OrthoDB" id="381342at2157"/>
<dbReference type="RefSeq" id="WP_048092770.1">
    <property type="nucleotide sequence ID" value="NZ_JMIY01000007.1"/>
</dbReference>
<sequence length="184" mass="21370">MHDFKFNMETNLSNYVKSDSTIKRYPNISDQEAELINWDIFGDICISYDNIILTSAIDSTSDCINEYIWQFITSLHMQIPKLLKGDEVEQTFFDNPDTLVFVPEGKQIKIIFKCGCKNHRPWQELKVPILEVFSALLRVTKQLTDQLLFLNPELEKSREVIALIESHNKTKNLLIKHGYNISSV</sequence>
<name>A0A062V614_9EURY</name>